<feature type="region of interest" description="Disordered" evidence="3">
    <location>
        <begin position="161"/>
        <end position="180"/>
    </location>
</feature>
<dbReference type="SUPFAM" id="SSF51735">
    <property type="entry name" value="NAD(P)-binding Rossmann-fold domains"/>
    <property type="match status" value="1"/>
</dbReference>
<dbReference type="GO" id="GO:0016020">
    <property type="term" value="C:membrane"/>
    <property type="evidence" value="ECO:0007669"/>
    <property type="project" value="TreeGrafter"/>
</dbReference>
<organism evidence="4 5">
    <name type="scientific">Rhizoctonia solani</name>
    <dbReference type="NCBI Taxonomy" id="456999"/>
    <lineage>
        <taxon>Eukaryota</taxon>
        <taxon>Fungi</taxon>
        <taxon>Dikarya</taxon>
        <taxon>Basidiomycota</taxon>
        <taxon>Agaricomycotina</taxon>
        <taxon>Agaricomycetes</taxon>
        <taxon>Cantharellales</taxon>
        <taxon>Ceratobasidiaceae</taxon>
        <taxon>Rhizoctonia</taxon>
    </lineage>
</organism>
<dbReference type="GO" id="GO:0016491">
    <property type="term" value="F:oxidoreductase activity"/>
    <property type="evidence" value="ECO:0007669"/>
    <property type="project" value="UniProtKB-KW"/>
</dbReference>
<comment type="similarity">
    <text evidence="1">Belongs to the short-chain dehydrogenases/reductases (SDR) family.</text>
</comment>
<accession>A0A8H8NUJ0</accession>
<dbReference type="RefSeq" id="XP_043178689.1">
    <property type="nucleotide sequence ID" value="XM_043323193.1"/>
</dbReference>
<evidence type="ECO:0000256" key="2">
    <source>
        <dbReference type="ARBA" id="ARBA00023002"/>
    </source>
</evidence>
<dbReference type="PANTHER" id="PTHR44196">
    <property type="entry name" value="DEHYDROGENASE/REDUCTASE SDR FAMILY MEMBER 7B"/>
    <property type="match status" value="1"/>
</dbReference>
<dbReference type="EMBL" id="CP059660">
    <property type="protein sequence ID" value="QRW18452.1"/>
    <property type="molecule type" value="Genomic_DNA"/>
</dbReference>
<reference evidence="4" key="1">
    <citation type="submission" date="2020-05" db="EMBL/GenBank/DDBJ databases">
        <title>Evolutionary and genomic comparisons of hybrid uninucleate and nonhybrid Rhizoctonia fungi.</title>
        <authorList>
            <person name="Li C."/>
            <person name="Chen X."/>
        </authorList>
    </citation>
    <scope>NUCLEOTIDE SEQUENCE</scope>
    <source>
        <strain evidence="4">AG-1 IA</strain>
    </source>
</reference>
<dbReference type="GeneID" id="67025656"/>
<evidence type="ECO:0000256" key="3">
    <source>
        <dbReference type="SAM" id="MobiDB-lite"/>
    </source>
</evidence>
<dbReference type="InterPro" id="IPR036291">
    <property type="entry name" value="NAD(P)-bd_dom_sf"/>
</dbReference>
<gene>
    <name evidence="4" type="ORF">RhiXN_03376</name>
</gene>
<dbReference type="KEGG" id="rsx:RhiXN_03376"/>
<dbReference type="Proteomes" id="UP000650533">
    <property type="component" value="Chromosome 3"/>
</dbReference>
<evidence type="ECO:0000313" key="4">
    <source>
        <dbReference type="EMBL" id="QRW18452.1"/>
    </source>
</evidence>
<dbReference type="AlphaFoldDB" id="A0A8H8NUJ0"/>
<keyword evidence="2" id="KW-0560">Oxidoreductase</keyword>
<dbReference type="PANTHER" id="PTHR44196:SF1">
    <property type="entry name" value="DEHYDROGENASE_REDUCTASE SDR FAMILY MEMBER 7B"/>
    <property type="match status" value="1"/>
</dbReference>
<sequence>MELCTCHYWWWRYTHNTCHLPGLGKVFAQLPIKRGKKVYIAGRTESNLVQTAREIGVDGYFVVDVSDISSLPDFVEKKPLNFEEGADPNAITQEAYFCALFIPHLKQKPRALIQSVASGLAYIPVATFPVYCATKSFTLSLREQLYSTNVSVTEISPPLVESNLHRDQDSSNSNKVPDSPRALTREEWIVHVEKGWDEGKEEIDAGFLQAGTDTWRMGFGELHVRIASHSH</sequence>
<dbReference type="Pfam" id="PF00106">
    <property type="entry name" value="adh_short"/>
    <property type="match status" value="1"/>
</dbReference>
<protein>
    <submittedName>
        <fullName evidence="4">Short chain dehydrogenase</fullName>
    </submittedName>
</protein>
<evidence type="ECO:0000313" key="5">
    <source>
        <dbReference type="Proteomes" id="UP000650533"/>
    </source>
</evidence>
<dbReference type="Gene3D" id="3.40.50.720">
    <property type="entry name" value="NAD(P)-binding Rossmann-like Domain"/>
    <property type="match status" value="2"/>
</dbReference>
<dbReference type="InterPro" id="IPR002347">
    <property type="entry name" value="SDR_fam"/>
</dbReference>
<proteinExistence type="inferred from homology"/>
<evidence type="ECO:0000256" key="1">
    <source>
        <dbReference type="ARBA" id="ARBA00006484"/>
    </source>
</evidence>
<name>A0A8H8NUJ0_9AGAM</name>